<dbReference type="InterPro" id="IPR001304">
    <property type="entry name" value="C-type_lectin-like"/>
</dbReference>
<name>A0A819LY36_9BILA</name>
<dbReference type="Gene3D" id="3.10.100.10">
    <property type="entry name" value="Mannose-Binding Protein A, subunit A"/>
    <property type="match status" value="1"/>
</dbReference>
<keyword evidence="1" id="KW-0472">Membrane</keyword>
<organism evidence="3 4">
    <name type="scientific">Rotaria sordida</name>
    <dbReference type="NCBI Taxonomy" id="392033"/>
    <lineage>
        <taxon>Eukaryota</taxon>
        <taxon>Metazoa</taxon>
        <taxon>Spiralia</taxon>
        <taxon>Gnathifera</taxon>
        <taxon>Rotifera</taxon>
        <taxon>Eurotatoria</taxon>
        <taxon>Bdelloidea</taxon>
        <taxon>Philodinida</taxon>
        <taxon>Philodinidae</taxon>
        <taxon>Rotaria</taxon>
    </lineage>
</organism>
<protein>
    <recommendedName>
        <fullName evidence="2">C-type lectin domain-containing protein</fullName>
    </recommendedName>
</protein>
<dbReference type="EMBL" id="CAJOBD010003863">
    <property type="protein sequence ID" value="CAF3969656.1"/>
    <property type="molecule type" value="Genomic_DNA"/>
</dbReference>
<gene>
    <name evidence="3" type="ORF">JBS370_LOCUS24560</name>
</gene>
<dbReference type="SMART" id="SM00034">
    <property type="entry name" value="CLECT"/>
    <property type="match status" value="1"/>
</dbReference>
<sequence>MKFLGRDIVSITIEKKCSTDDDCDLELMCNIESHICTCPEPYFWRQDIRACYGCAPGWLKLQTNKCLLYAISHSSGVTWYEAKKTCKSLIAQPLIINNVNEFIALQDQIEYLLNGNDELAASLYFYQGAWVQINNEWSELYTWCNNDDKEDFYDCVQIRQNSITNTICLQYVSCIQQSQYICEASPLAQAELETNIADAERSDIKNRNEEIMIRASTKKPALTTKRTTLRTTTKTTSRTTQKKPGFSINNAADALTNGINAVGQISNALGNVLGGNTNQNSQQPNAIEIHSNVIPNNVNDEQTALALSSSDDDSSNKALNNILFYGGIAVGVIILIIIIIIVVYCIKKNTNSSNSRPSFTSVVSEE</sequence>
<accession>A0A819LY36</accession>
<feature type="domain" description="C-type lectin" evidence="2">
    <location>
        <begin position="54"/>
        <end position="183"/>
    </location>
</feature>
<dbReference type="InterPro" id="IPR016186">
    <property type="entry name" value="C-type_lectin-like/link_sf"/>
</dbReference>
<reference evidence="3" key="1">
    <citation type="submission" date="2021-02" db="EMBL/GenBank/DDBJ databases">
        <authorList>
            <person name="Nowell W R."/>
        </authorList>
    </citation>
    <scope>NUCLEOTIDE SEQUENCE</scope>
</reference>
<evidence type="ECO:0000256" key="1">
    <source>
        <dbReference type="SAM" id="Phobius"/>
    </source>
</evidence>
<comment type="caution">
    <text evidence="3">The sequence shown here is derived from an EMBL/GenBank/DDBJ whole genome shotgun (WGS) entry which is preliminary data.</text>
</comment>
<keyword evidence="1" id="KW-0812">Transmembrane</keyword>
<keyword evidence="1" id="KW-1133">Transmembrane helix</keyword>
<feature type="transmembrane region" description="Helical" evidence="1">
    <location>
        <begin position="322"/>
        <end position="346"/>
    </location>
</feature>
<evidence type="ECO:0000313" key="3">
    <source>
        <dbReference type="EMBL" id="CAF3969656.1"/>
    </source>
</evidence>
<dbReference type="InterPro" id="IPR016187">
    <property type="entry name" value="CTDL_fold"/>
</dbReference>
<dbReference type="CDD" id="cd00037">
    <property type="entry name" value="CLECT"/>
    <property type="match status" value="1"/>
</dbReference>
<dbReference type="Proteomes" id="UP000663836">
    <property type="component" value="Unassembled WGS sequence"/>
</dbReference>
<dbReference type="AlphaFoldDB" id="A0A819LY36"/>
<evidence type="ECO:0000313" key="4">
    <source>
        <dbReference type="Proteomes" id="UP000663836"/>
    </source>
</evidence>
<proteinExistence type="predicted"/>
<dbReference type="SUPFAM" id="SSF56436">
    <property type="entry name" value="C-type lectin-like"/>
    <property type="match status" value="1"/>
</dbReference>
<evidence type="ECO:0000259" key="2">
    <source>
        <dbReference type="SMART" id="SM00034"/>
    </source>
</evidence>